<dbReference type="PANTHER" id="PTHR35179:SF2">
    <property type="entry name" value="START DOMAIN-CONTAINING PROTEIN"/>
    <property type="match status" value="1"/>
</dbReference>
<comment type="caution">
    <text evidence="2">The sequence shown here is derived from an EMBL/GenBank/DDBJ whole genome shotgun (WGS) entry which is preliminary data.</text>
</comment>
<dbReference type="AlphaFoldDB" id="A0AAD5VZM8"/>
<dbReference type="EMBL" id="JANIEX010000084">
    <property type="protein sequence ID" value="KAJ3573991.1"/>
    <property type="molecule type" value="Genomic_DNA"/>
</dbReference>
<accession>A0AAD5VZM8</accession>
<reference evidence="2" key="1">
    <citation type="submission" date="2022-07" db="EMBL/GenBank/DDBJ databases">
        <title>Genome Sequence of Leucocoprinus birnbaumii.</title>
        <authorList>
            <person name="Buettner E."/>
        </authorList>
    </citation>
    <scope>NUCLEOTIDE SEQUENCE</scope>
    <source>
        <strain evidence="2">VT141</strain>
    </source>
</reference>
<protein>
    <recommendedName>
        <fullName evidence="4">Geranylgeranyl pyrophosphate synthetase</fullName>
    </recommendedName>
</protein>
<evidence type="ECO:0008006" key="4">
    <source>
        <dbReference type="Google" id="ProtNLM"/>
    </source>
</evidence>
<sequence length="440" mass="49746">MSSPGYPSHWRRQSLPSYRGLNTPVSPPSSKPFVSYVAKERSAPLEPSLPPDRRLNEGLNERLQTLEVPSLDDLDEVDDPEIKDCQFIGSYNWTKKTHPTIIVPGKWQELLAPPYTVQPDMGIHYIDQNSYRMPSANLLPLIVAVNQKQKNEGTTPFPWGTIDFVTDRNGLRKLLRWIIGGEVKDFRIDAQLAGEKTVLLSRWEKRTRENFNGRTYGFQFEKASTAAASGCKEGCGHHRIITYDFNGLKMVVRYEVDACMPQPRTRLARKSEASTLDSLADAMSNMNLTTTVAPFSSNTMPALNIINAGTNVPQAATIELTTIAVYRREKFNWDEAYPQLFLSQTSHHFLAVHNRGQFISVEKRKLVSDPEFEKIHKSMKPALKKLRKILEIIQQVAVKHGTGGRLTFVCSDGELAVYQRRSQTSCLPDEAMSCFDLKQD</sequence>
<gene>
    <name evidence="2" type="ORF">NP233_g2061</name>
</gene>
<proteinExistence type="predicted"/>
<dbReference type="Proteomes" id="UP001213000">
    <property type="component" value="Unassembled WGS sequence"/>
</dbReference>
<feature type="region of interest" description="Disordered" evidence="1">
    <location>
        <begin position="1"/>
        <end position="32"/>
    </location>
</feature>
<organism evidence="2 3">
    <name type="scientific">Leucocoprinus birnbaumii</name>
    <dbReference type="NCBI Taxonomy" id="56174"/>
    <lineage>
        <taxon>Eukaryota</taxon>
        <taxon>Fungi</taxon>
        <taxon>Dikarya</taxon>
        <taxon>Basidiomycota</taxon>
        <taxon>Agaricomycotina</taxon>
        <taxon>Agaricomycetes</taxon>
        <taxon>Agaricomycetidae</taxon>
        <taxon>Agaricales</taxon>
        <taxon>Agaricineae</taxon>
        <taxon>Agaricaceae</taxon>
        <taxon>Leucocoprinus</taxon>
    </lineage>
</organism>
<evidence type="ECO:0000313" key="3">
    <source>
        <dbReference type="Proteomes" id="UP001213000"/>
    </source>
</evidence>
<evidence type="ECO:0000313" key="2">
    <source>
        <dbReference type="EMBL" id="KAJ3573991.1"/>
    </source>
</evidence>
<name>A0AAD5VZM8_9AGAR</name>
<dbReference type="PANTHER" id="PTHR35179">
    <property type="entry name" value="PROTEIN CBG02620"/>
    <property type="match status" value="1"/>
</dbReference>
<evidence type="ECO:0000256" key="1">
    <source>
        <dbReference type="SAM" id="MobiDB-lite"/>
    </source>
</evidence>
<keyword evidence="3" id="KW-1185">Reference proteome</keyword>